<dbReference type="Proteomes" id="UP000319801">
    <property type="component" value="Unassembled WGS sequence"/>
</dbReference>
<feature type="signal peptide" evidence="1">
    <location>
        <begin position="1"/>
        <end position="27"/>
    </location>
</feature>
<evidence type="ECO:0000313" key="3">
    <source>
        <dbReference type="Proteomes" id="UP000319801"/>
    </source>
</evidence>
<evidence type="ECO:0000256" key="1">
    <source>
        <dbReference type="SAM" id="SignalP"/>
    </source>
</evidence>
<feature type="chain" id="PRO_5021911075" description="Secreted protein" evidence="1">
    <location>
        <begin position="28"/>
        <end position="85"/>
    </location>
</feature>
<sequence>MNLHFGPLTFLWPCLEVLWSWTGDCSSKMLLFSKPQPGRNIRHVPEMFTDLLCGSFIRLYQGYGPLGRVLFGVQCWSLSRCVVMN</sequence>
<evidence type="ECO:0000313" key="2">
    <source>
        <dbReference type="EMBL" id="TSZ68970.1"/>
    </source>
</evidence>
<dbReference type="EMBL" id="VCAZ01000156">
    <property type="protein sequence ID" value="TSZ68970.1"/>
    <property type="molecule type" value="Genomic_DNA"/>
</dbReference>
<protein>
    <recommendedName>
        <fullName evidence="4">Secreted protein</fullName>
    </recommendedName>
</protein>
<keyword evidence="3" id="KW-1185">Reference proteome</keyword>
<name>A0A556V8N1_BAGYA</name>
<proteinExistence type="predicted"/>
<organism evidence="2 3">
    <name type="scientific">Bagarius yarrelli</name>
    <name type="common">Goonch</name>
    <name type="synonym">Bagrus yarrelli</name>
    <dbReference type="NCBI Taxonomy" id="175774"/>
    <lineage>
        <taxon>Eukaryota</taxon>
        <taxon>Metazoa</taxon>
        <taxon>Chordata</taxon>
        <taxon>Craniata</taxon>
        <taxon>Vertebrata</taxon>
        <taxon>Euteleostomi</taxon>
        <taxon>Actinopterygii</taxon>
        <taxon>Neopterygii</taxon>
        <taxon>Teleostei</taxon>
        <taxon>Ostariophysi</taxon>
        <taxon>Siluriformes</taxon>
        <taxon>Sisoridae</taxon>
        <taxon>Sisorinae</taxon>
        <taxon>Bagarius</taxon>
    </lineage>
</organism>
<accession>A0A556V8N1</accession>
<gene>
    <name evidence="2" type="ORF">Baya_14239</name>
</gene>
<evidence type="ECO:0008006" key="4">
    <source>
        <dbReference type="Google" id="ProtNLM"/>
    </source>
</evidence>
<dbReference type="AlphaFoldDB" id="A0A556V8N1"/>
<reference evidence="2 3" key="1">
    <citation type="journal article" date="2019" name="Genome Biol. Evol.">
        <title>Whole-Genome Sequencing of the Giant Devil Catfish, Bagarius yarrelli.</title>
        <authorList>
            <person name="Jiang W."/>
            <person name="Lv Y."/>
            <person name="Cheng L."/>
            <person name="Yang K."/>
            <person name="Chao B."/>
            <person name="Wang X."/>
            <person name="Li Y."/>
            <person name="Pan X."/>
            <person name="You X."/>
            <person name="Zhang Y."/>
            <person name="Yang J."/>
            <person name="Li J."/>
            <person name="Zhang X."/>
            <person name="Liu S."/>
            <person name="Sun C."/>
            <person name="Yang J."/>
            <person name="Shi Q."/>
        </authorList>
    </citation>
    <scope>NUCLEOTIDE SEQUENCE [LARGE SCALE GENOMIC DNA]</scope>
    <source>
        <strain evidence="2">JWS20170419001</strain>
        <tissue evidence="2">Muscle</tissue>
    </source>
</reference>
<keyword evidence="1" id="KW-0732">Signal</keyword>
<comment type="caution">
    <text evidence="2">The sequence shown here is derived from an EMBL/GenBank/DDBJ whole genome shotgun (WGS) entry which is preliminary data.</text>
</comment>